<dbReference type="PANTHER" id="PTHR46825:SF9">
    <property type="entry name" value="BETA-LACTAMASE-RELATED DOMAIN-CONTAINING PROTEIN"/>
    <property type="match status" value="1"/>
</dbReference>
<dbReference type="Proteomes" id="UP001315686">
    <property type="component" value="Unassembled WGS sequence"/>
</dbReference>
<organism evidence="3 4">
    <name type="scientific">Harenicola maris</name>
    <dbReference type="NCBI Taxonomy" id="2841044"/>
    <lineage>
        <taxon>Bacteria</taxon>
        <taxon>Pseudomonadati</taxon>
        <taxon>Pseudomonadota</taxon>
        <taxon>Alphaproteobacteria</taxon>
        <taxon>Rhodobacterales</taxon>
        <taxon>Paracoccaceae</taxon>
        <taxon>Harenicola</taxon>
    </lineage>
</organism>
<dbReference type="InterPro" id="IPR012338">
    <property type="entry name" value="Beta-lactam/transpept-like"/>
</dbReference>
<dbReference type="SUPFAM" id="SSF56601">
    <property type="entry name" value="beta-lactamase/transpeptidase-like"/>
    <property type="match status" value="1"/>
</dbReference>
<dbReference type="EMBL" id="JADQAZ010000002">
    <property type="protein sequence ID" value="MBT0957343.1"/>
    <property type="molecule type" value="Genomic_DNA"/>
</dbReference>
<evidence type="ECO:0000313" key="4">
    <source>
        <dbReference type="Proteomes" id="UP001315686"/>
    </source>
</evidence>
<keyword evidence="1" id="KW-0732">Signal</keyword>
<dbReference type="InterPro" id="IPR001466">
    <property type="entry name" value="Beta-lactam-related"/>
</dbReference>
<proteinExistence type="predicted"/>
<dbReference type="PANTHER" id="PTHR46825">
    <property type="entry name" value="D-ALANYL-D-ALANINE-CARBOXYPEPTIDASE/ENDOPEPTIDASE AMPH"/>
    <property type="match status" value="1"/>
</dbReference>
<reference evidence="3 4" key="1">
    <citation type="journal article" date="2021" name="Arch. Microbiol.">
        <title>Harenicola maris gen. nov., sp. nov. isolated from the Sea of Japan shallow sediments.</title>
        <authorList>
            <person name="Romanenko L.A."/>
            <person name="Kurilenko V.V."/>
            <person name="Chernysheva N.Y."/>
            <person name="Tekutyeva L.A."/>
            <person name="Velansky P.V."/>
            <person name="Svetashev V.I."/>
            <person name="Isaeva M.P."/>
        </authorList>
    </citation>
    <scope>NUCLEOTIDE SEQUENCE [LARGE SCALE GENOMIC DNA]</scope>
    <source>
        <strain evidence="3 4">KMM 3653</strain>
    </source>
</reference>
<gene>
    <name evidence="3" type="ORF">IV417_08095</name>
</gene>
<evidence type="ECO:0000256" key="1">
    <source>
        <dbReference type="SAM" id="SignalP"/>
    </source>
</evidence>
<evidence type="ECO:0000259" key="2">
    <source>
        <dbReference type="Pfam" id="PF00144"/>
    </source>
</evidence>
<feature type="signal peptide" evidence="1">
    <location>
        <begin position="1"/>
        <end position="21"/>
    </location>
</feature>
<dbReference type="InterPro" id="IPR050491">
    <property type="entry name" value="AmpC-like"/>
</dbReference>
<name>A0AAP2G3Z3_9RHOB</name>
<dbReference type="RefSeq" id="WP_327793578.1">
    <property type="nucleotide sequence ID" value="NZ_JADQAZ010000002.1"/>
</dbReference>
<dbReference type="AlphaFoldDB" id="A0AAP2G3Z3"/>
<dbReference type="Gene3D" id="3.40.710.10">
    <property type="entry name" value="DD-peptidase/beta-lactamase superfamily"/>
    <property type="match status" value="1"/>
</dbReference>
<protein>
    <submittedName>
        <fullName evidence="3">Beta-lactamase family protein</fullName>
    </submittedName>
</protein>
<sequence>MIRALAFLLLLLAAIPQGAAAQDQQRIAKIEKEWAGWVQRHRLGNSSIVILHNGRVVKTRAKGASVSTPVPLASLSKPITGACVAKLVQQGKVNLNSTAARYLGPNKGPGGAITIAELLTHSGGNSTDTTQKFAAKRSTWGQVAQKPLAARALARPLGAKRGRHVYNNENYAVLAEVIEAATGQPYFTVCNRLVLRPLGIGSAGKSRSYGGFSAWGGWQMSPKDYATFAAAWFGPQGVIGRSMGSWPHVGIGKGARYGMGVAYYANGAKGAWHLGMLCFGGRSGNGAYFGFYPGGYGVVVSFDKCIKLKGASDLEKTLQSAILR</sequence>
<keyword evidence="4" id="KW-1185">Reference proteome</keyword>
<feature type="domain" description="Beta-lactamase-related" evidence="2">
    <location>
        <begin position="40"/>
        <end position="294"/>
    </location>
</feature>
<dbReference type="Pfam" id="PF00144">
    <property type="entry name" value="Beta-lactamase"/>
    <property type="match status" value="1"/>
</dbReference>
<feature type="chain" id="PRO_5042854654" evidence="1">
    <location>
        <begin position="22"/>
        <end position="324"/>
    </location>
</feature>
<accession>A0AAP2G3Z3</accession>
<comment type="caution">
    <text evidence="3">The sequence shown here is derived from an EMBL/GenBank/DDBJ whole genome shotgun (WGS) entry which is preliminary data.</text>
</comment>
<evidence type="ECO:0000313" key="3">
    <source>
        <dbReference type="EMBL" id="MBT0957343.1"/>
    </source>
</evidence>